<dbReference type="Gene3D" id="1.10.150.20">
    <property type="entry name" value="5' to 3' exonuclease, C-terminal subdomain"/>
    <property type="match status" value="1"/>
</dbReference>
<dbReference type="InterPro" id="IPR047525">
    <property type="entry name" value="TfoX-like"/>
</dbReference>
<proteinExistence type="predicted"/>
<dbReference type="KEGG" id="amaq:GO499_06690"/>
<dbReference type="PANTHER" id="PTHR36121:SF1">
    <property type="entry name" value="PROTEIN SXY"/>
    <property type="match status" value="1"/>
</dbReference>
<feature type="domain" description="TfoX C-terminal" evidence="1">
    <location>
        <begin position="2"/>
        <end position="78"/>
    </location>
</feature>
<evidence type="ECO:0000259" key="1">
    <source>
        <dbReference type="Pfam" id="PF04994"/>
    </source>
</evidence>
<dbReference type="PANTHER" id="PTHR36121">
    <property type="entry name" value="PROTEIN SXY"/>
    <property type="match status" value="1"/>
</dbReference>
<dbReference type="RefSeq" id="WP_161861475.1">
    <property type="nucleotide sequence ID" value="NZ_CP046620.1"/>
</dbReference>
<name>A0A6P1T0U7_9RHOB</name>
<dbReference type="Pfam" id="PF04994">
    <property type="entry name" value="TfoX_C"/>
    <property type="match status" value="1"/>
</dbReference>
<organism evidence="2 3">
    <name type="scientific">Algicella marina</name>
    <dbReference type="NCBI Taxonomy" id="2683284"/>
    <lineage>
        <taxon>Bacteria</taxon>
        <taxon>Pseudomonadati</taxon>
        <taxon>Pseudomonadota</taxon>
        <taxon>Alphaproteobacteria</taxon>
        <taxon>Rhodobacterales</taxon>
        <taxon>Paracoccaceae</taxon>
        <taxon>Algicella</taxon>
    </lineage>
</organism>
<protein>
    <submittedName>
        <fullName evidence="2">Competence protein TfoX</fullName>
    </submittedName>
</protein>
<dbReference type="AlphaFoldDB" id="A0A6P1T0U7"/>
<sequence>MSRVSDIRNIGPKSEAGFRRAGFLTAEQVREAGADDAYRRLMAAGTRPHFIGYYALVLGLQGRHWNDITPDEKAELRSRFDALVGSTPDSAMTELGVELNRLGIRI</sequence>
<dbReference type="InterPro" id="IPR007077">
    <property type="entry name" value="TfoX_C"/>
</dbReference>
<evidence type="ECO:0000313" key="2">
    <source>
        <dbReference type="EMBL" id="QHQ34909.1"/>
    </source>
</evidence>
<reference evidence="2 3" key="1">
    <citation type="submission" date="2019-12" db="EMBL/GenBank/DDBJ databases">
        <title>Complete genome sequence of Algicella marina strain 9Alg 56(T) isolated from the red alga Tichocarpus crinitus.</title>
        <authorList>
            <person name="Kim S.-G."/>
            <person name="Nedashkovskaya O.I."/>
        </authorList>
    </citation>
    <scope>NUCLEOTIDE SEQUENCE [LARGE SCALE GENOMIC DNA]</scope>
    <source>
        <strain evidence="2 3">9Alg 56</strain>
    </source>
</reference>
<accession>A0A6P1T0U7</accession>
<dbReference type="EMBL" id="CP046620">
    <property type="protein sequence ID" value="QHQ34909.1"/>
    <property type="molecule type" value="Genomic_DNA"/>
</dbReference>
<gene>
    <name evidence="2" type="ORF">GO499_06690</name>
</gene>
<keyword evidence="3" id="KW-1185">Reference proteome</keyword>
<evidence type="ECO:0000313" key="3">
    <source>
        <dbReference type="Proteomes" id="UP000464495"/>
    </source>
</evidence>
<dbReference type="Proteomes" id="UP000464495">
    <property type="component" value="Chromosome"/>
</dbReference>